<feature type="region of interest" description="Disordered" evidence="2">
    <location>
        <begin position="1"/>
        <end position="71"/>
    </location>
</feature>
<dbReference type="GO" id="GO:0016567">
    <property type="term" value="P:protein ubiquitination"/>
    <property type="evidence" value="ECO:0007669"/>
    <property type="project" value="TreeGrafter"/>
</dbReference>
<name>A0A9Q1KT00_9CARY</name>
<feature type="compositionally biased region" description="Polar residues" evidence="2">
    <location>
        <begin position="1"/>
        <end position="13"/>
    </location>
</feature>
<feature type="compositionally biased region" description="Basic residues" evidence="2">
    <location>
        <begin position="19"/>
        <end position="37"/>
    </location>
</feature>
<feature type="compositionally biased region" description="Low complexity" evidence="2">
    <location>
        <begin position="110"/>
        <end position="124"/>
    </location>
</feature>
<evidence type="ECO:0000256" key="1">
    <source>
        <dbReference type="PROSITE-ProRule" id="PRU00175"/>
    </source>
</evidence>
<feature type="compositionally biased region" description="Basic and acidic residues" evidence="2">
    <location>
        <begin position="85"/>
        <end position="96"/>
    </location>
</feature>
<dbReference type="Gene3D" id="3.30.40.10">
    <property type="entry name" value="Zinc/RING finger domain, C3HC4 (zinc finger)"/>
    <property type="match status" value="1"/>
</dbReference>
<dbReference type="SUPFAM" id="SSF57850">
    <property type="entry name" value="RING/U-box"/>
    <property type="match status" value="1"/>
</dbReference>
<dbReference type="CDD" id="cd16618">
    <property type="entry name" value="mRING-HC-C4C4_CNOT4"/>
    <property type="match status" value="1"/>
</dbReference>
<comment type="caution">
    <text evidence="4">The sequence shown here is derived from an EMBL/GenBank/DDBJ whole genome shotgun (WGS) entry which is preliminary data.</text>
</comment>
<dbReference type="AlphaFoldDB" id="A0A9Q1KT00"/>
<dbReference type="EMBL" id="JAKOGI010000025">
    <property type="protein sequence ID" value="KAJ8449149.1"/>
    <property type="molecule type" value="Genomic_DNA"/>
</dbReference>
<sequence>MVSDSIINASIPNASKDFGKKKRANRSAKLKQHKLHTRREQWLSQGQVKNKGCNKEEVNGAGEFHGPMIETRNKKSCYKELEVRSPSVEEIHHDSDSDLSPGNSPTSTMSGGNDSGNNYTGSGSSISSSSFSSVGCCSGSITEEEEGGDVGDDGCLDDWEAMADALVAQDADDKHDHSPGVESYPKKESVVGSDLTAQATGHGNVDAEESKPKLGGAGILGRGAVSCKTWRADDAFRPQSLPNLSKQRSFPANSERKFCRGINPWVRNNLPTSCPICCEDLDLTDTSFFPCSCGFRLCLFCHKRILEEDGRCPGCRKPYAADPVEKETSVSGGSLTIRLARSCSMFSRV</sequence>
<evidence type="ECO:0000256" key="2">
    <source>
        <dbReference type="SAM" id="MobiDB-lite"/>
    </source>
</evidence>
<dbReference type="InterPro" id="IPR039780">
    <property type="entry name" value="Mot2"/>
</dbReference>
<feature type="region of interest" description="Disordered" evidence="2">
    <location>
        <begin position="137"/>
        <end position="156"/>
    </location>
</feature>
<keyword evidence="1" id="KW-0479">Metal-binding</keyword>
<reference evidence="4" key="1">
    <citation type="submission" date="2022-04" db="EMBL/GenBank/DDBJ databases">
        <title>Carnegiea gigantea Genome sequencing and assembly v2.</title>
        <authorList>
            <person name="Copetti D."/>
            <person name="Sanderson M.J."/>
            <person name="Burquez A."/>
            <person name="Wojciechowski M.F."/>
        </authorList>
    </citation>
    <scope>NUCLEOTIDE SEQUENCE</scope>
    <source>
        <strain evidence="4">SGP5-SGP5p</strain>
        <tissue evidence="4">Aerial part</tissue>
    </source>
</reference>
<feature type="domain" description="RING-type" evidence="3">
    <location>
        <begin position="274"/>
        <end position="316"/>
    </location>
</feature>
<dbReference type="PANTHER" id="PTHR12603">
    <property type="entry name" value="CCR4-NOT TRANSCRIPTION COMPLEX RELATED"/>
    <property type="match status" value="1"/>
</dbReference>
<keyword evidence="1" id="KW-0863">Zinc-finger</keyword>
<feature type="region of interest" description="Disordered" evidence="2">
    <location>
        <begin position="171"/>
        <end position="191"/>
    </location>
</feature>
<dbReference type="FunFam" id="3.30.40.10:FF:000383">
    <property type="entry name" value="RING/U-box superfamily protein"/>
    <property type="match status" value="1"/>
</dbReference>
<dbReference type="OrthoDB" id="1923159at2759"/>
<feature type="compositionally biased region" description="Basic and acidic residues" evidence="2">
    <location>
        <begin position="171"/>
        <end position="189"/>
    </location>
</feature>
<protein>
    <recommendedName>
        <fullName evidence="3">RING-type domain-containing protein</fullName>
    </recommendedName>
</protein>
<gene>
    <name evidence="4" type="ORF">Cgig2_004204</name>
</gene>
<dbReference type="InterPro" id="IPR039515">
    <property type="entry name" value="NOT4_mRING-HC-C4C4"/>
</dbReference>
<dbReference type="InterPro" id="IPR013083">
    <property type="entry name" value="Znf_RING/FYVE/PHD"/>
</dbReference>
<dbReference type="PANTHER" id="PTHR12603:SF0">
    <property type="entry name" value="CCR4-NOT TRANSCRIPTION COMPLEX SUBUNIT 4"/>
    <property type="match status" value="1"/>
</dbReference>
<keyword evidence="1" id="KW-0862">Zinc</keyword>
<feature type="region of interest" description="Disordered" evidence="2">
    <location>
        <begin position="85"/>
        <end position="124"/>
    </location>
</feature>
<dbReference type="Pfam" id="PF14570">
    <property type="entry name" value="zf-RING_4"/>
    <property type="match status" value="1"/>
</dbReference>
<dbReference type="PROSITE" id="PS50089">
    <property type="entry name" value="ZF_RING_2"/>
    <property type="match status" value="1"/>
</dbReference>
<dbReference type="Proteomes" id="UP001153076">
    <property type="component" value="Unassembled WGS sequence"/>
</dbReference>
<evidence type="ECO:0000313" key="5">
    <source>
        <dbReference type="Proteomes" id="UP001153076"/>
    </source>
</evidence>
<feature type="compositionally biased region" description="Acidic residues" evidence="2">
    <location>
        <begin position="142"/>
        <end position="156"/>
    </location>
</feature>
<accession>A0A9Q1KT00</accession>
<dbReference type="GO" id="GO:0008270">
    <property type="term" value="F:zinc ion binding"/>
    <property type="evidence" value="ECO:0007669"/>
    <property type="project" value="UniProtKB-KW"/>
</dbReference>
<evidence type="ECO:0000259" key="3">
    <source>
        <dbReference type="PROSITE" id="PS50089"/>
    </source>
</evidence>
<dbReference type="GO" id="GO:0030014">
    <property type="term" value="C:CCR4-NOT complex"/>
    <property type="evidence" value="ECO:0007669"/>
    <property type="project" value="InterPro"/>
</dbReference>
<evidence type="ECO:0000313" key="4">
    <source>
        <dbReference type="EMBL" id="KAJ8449149.1"/>
    </source>
</evidence>
<organism evidence="4 5">
    <name type="scientific">Carnegiea gigantea</name>
    <dbReference type="NCBI Taxonomy" id="171969"/>
    <lineage>
        <taxon>Eukaryota</taxon>
        <taxon>Viridiplantae</taxon>
        <taxon>Streptophyta</taxon>
        <taxon>Embryophyta</taxon>
        <taxon>Tracheophyta</taxon>
        <taxon>Spermatophyta</taxon>
        <taxon>Magnoliopsida</taxon>
        <taxon>eudicotyledons</taxon>
        <taxon>Gunneridae</taxon>
        <taxon>Pentapetalae</taxon>
        <taxon>Caryophyllales</taxon>
        <taxon>Cactineae</taxon>
        <taxon>Cactaceae</taxon>
        <taxon>Cactoideae</taxon>
        <taxon>Echinocereeae</taxon>
        <taxon>Carnegiea</taxon>
    </lineage>
</organism>
<dbReference type="GO" id="GO:0004842">
    <property type="term" value="F:ubiquitin-protein transferase activity"/>
    <property type="evidence" value="ECO:0007669"/>
    <property type="project" value="InterPro"/>
</dbReference>
<feature type="compositionally biased region" description="Polar residues" evidence="2">
    <location>
        <begin position="98"/>
        <end position="109"/>
    </location>
</feature>
<keyword evidence="5" id="KW-1185">Reference proteome</keyword>
<proteinExistence type="predicted"/>
<dbReference type="InterPro" id="IPR001841">
    <property type="entry name" value="Znf_RING"/>
</dbReference>